<sequence length="112" mass="13069">MMNPVQSLLTKVTRLGMVRIMNQPASPIVKANAARWAVQSQQRNYVQRVDQYRKKTTTLQSMREFFMHPLTWDRNNGYLNVVLALAIFSFVFINSCTPCPEDRVPRHKKNDN</sequence>
<evidence type="ECO:0000313" key="3">
    <source>
        <dbReference type="Proteomes" id="UP000008792"/>
    </source>
</evidence>
<name>A0A0Q9WIB2_DROVI</name>
<keyword evidence="3" id="KW-1185">Reference proteome</keyword>
<dbReference type="AlphaFoldDB" id="A0A0Q9WIB2"/>
<keyword evidence="1" id="KW-0472">Membrane</keyword>
<proteinExistence type="predicted"/>
<dbReference type="InParanoid" id="A0A0Q9WIB2"/>
<protein>
    <submittedName>
        <fullName evidence="2">Uncharacterized protein</fullName>
    </submittedName>
</protein>
<evidence type="ECO:0000313" key="2">
    <source>
        <dbReference type="EMBL" id="KRF80192.1"/>
    </source>
</evidence>
<keyword evidence="1" id="KW-0812">Transmembrane</keyword>
<accession>A0A0Q9WIB2</accession>
<keyword evidence="1" id="KW-1133">Transmembrane helix</keyword>
<feature type="transmembrane region" description="Helical" evidence="1">
    <location>
        <begin position="77"/>
        <end position="99"/>
    </location>
</feature>
<evidence type="ECO:0000256" key="1">
    <source>
        <dbReference type="SAM" id="Phobius"/>
    </source>
</evidence>
<gene>
    <name evidence="2" type="primary">Dvir\GJ25990</name>
    <name evidence="2" type="ORF">Dvir_GJ25990</name>
</gene>
<organism evidence="2 3">
    <name type="scientific">Drosophila virilis</name>
    <name type="common">Fruit fly</name>
    <dbReference type="NCBI Taxonomy" id="7244"/>
    <lineage>
        <taxon>Eukaryota</taxon>
        <taxon>Metazoa</taxon>
        <taxon>Ecdysozoa</taxon>
        <taxon>Arthropoda</taxon>
        <taxon>Hexapoda</taxon>
        <taxon>Insecta</taxon>
        <taxon>Pterygota</taxon>
        <taxon>Neoptera</taxon>
        <taxon>Endopterygota</taxon>
        <taxon>Diptera</taxon>
        <taxon>Brachycera</taxon>
        <taxon>Muscomorpha</taxon>
        <taxon>Ephydroidea</taxon>
        <taxon>Drosophilidae</taxon>
        <taxon>Drosophila</taxon>
    </lineage>
</organism>
<dbReference type="EMBL" id="CH940648">
    <property type="protein sequence ID" value="KRF80192.1"/>
    <property type="molecule type" value="Genomic_DNA"/>
</dbReference>
<reference evidence="2 3" key="1">
    <citation type="journal article" date="2007" name="Nature">
        <title>Evolution of genes and genomes on the Drosophila phylogeny.</title>
        <authorList>
            <consortium name="Drosophila 12 Genomes Consortium"/>
            <person name="Clark A.G."/>
            <person name="Eisen M.B."/>
            <person name="Smith D.R."/>
            <person name="Bergman C.M."/>
            <person name="Oliver B."/>
            <person name="Markow T.A."/>
            <person name="Kaufman T.C."/>
            <person name="Kellis M."/>
            <person name="Gelbart W."/>
            <person name="Iyer V.N."/>
            <person name="Pollard D.A."/>
            <person name="Sackton T.B."/>
            <person name="Larracuente A.M."/>
            <person name="Singh N.D."/>
            <person name="Abad J.P."/>
            <person name="Abt D.N."/>
            <person name="Adryan B."/>
            <person name="Aguade M."/>
            <person name="Akashi H."/>
            <person name="Anderson W.W."/>
            <person name="Aquadro C.F."/>
            <person name="Ardell D.H."/>
            <person name="Arguello R."/>
            <person name="Artieri C.G."/>
            <person name="Barbash D.A."/>
            <person name="Barker D."/>
            <person name="Barsanti P."/>
            <person name="Batterham P."/>
            <person name="Batzoglou S."/>
            <person name="Begun D."/>
            <person name="Bhutkar A."/>
            <person name="Blanco E."/>
            <person name="Bosak S.A."/>
            <person name="Bradley R.K."/>
            <person name="Brand A.D."/>
            <person name="Brent M.R."/>
            <person name="Brooks A.N."/>
            <person name="Brown R.H."/>
            <person name="Butlin R.K."/>
            <person name="Caggese C."/>
            <person name="Calvi B.R."/>
            <person name="Bernardo de Carvalho A."/>
            <person name="Caspi A."/>
            <person name="Castrezana S."/>
            <person name="Celniker S.E."/>
            <person name="Chang J.L."/>
            <person name="Chapple C."/>
            <person name="Chatterji S."/>
            <person name="Chinwalla A."/>
            <person name="Civetta A."/>
            <person name="Clifton S.W."/>
            <person name="Comeron J.M."/>
            <person name="Costello J.C."/>
            <person name="Coyne J.A."/>
            <person name="Daub J."/>
            <person name="David R.G."/>
            <person name="Delcher A.L."/>
            <person name="Delehaunty K."/>
            <person name="Do C.B."/>
            <person name="Ebling H."/>
            <person name="Edwards K."/>
            <person name="Eickbush T."/>
            <person name="Evans J.D."/>
            <person name="Filipski A."/>
            <person name="Findeiss S."/>
            <person name="Freyhult E."/>
            <person name="Fulton L."/>
            <person name="Fulton R."/>
            <person name="Garcia A.C."/>
            <person name="Gardiner A."/>
            <person name="Garfield D.A."/>
            <person name="Garvin B.E."/>
            <person name="Gibson G."/>
            <person name="Gilbert D."/>
            <person name="Gnerre S."/>
            <person name="Godfrey J."/>
            <person name="Good R."/>
            <person name="Gotea V."/>
            <person name="Gravely B."/>
            <person name="Greenberg A.J."/>
            <person name="Griffiths-Jones S."/>
            <person name="Gross S."/>
            <person name="Guigo R."/>
            <person name="Gustafson E.A."/>
            <person name="Haerty W."/>
            <person name="Hahn M.W."/>
            <person name="Halligan D.L."/>
            <person name="Halpern A.L."/>
            <person name="Halter G.M."/>
            <person name="Han M.V."/>
            <person name="Heger A."/>
            <person name="Hillier L."/>
            <person name="Hinrichs A.S."/>
            <person name="Holmes I."/>
            <person name="Hoskins R.A."/>
            <person name="Hubisz M.J."/>
            <person name="Hultmark D."/>
            <person name="Huntley M.A."/>
            <person name="Jaffe D.B."/>
            <person name="Jagadeeshan S."/>
            <person name="Jeck W.R."/>
            <person name="Johnson J."/>
            <person name="Jones C.D."/>
            <person name="Jordan W.C."/>
            <person name="Karpen G.H."/>
            <person name="Kataoka E."/>
            <person name="Keightley P.D."/>
            <person name="Kheradpour P."/>
            <person name="Kirkness E.F."/>
            <person name="Koerich L.B."/>
            <person name="Kristiansen K."/>
            <person name="Kudrna D."/>
            <person name="Kulathinal R.J."/>
            <person name="Kumar S."/>
            <person name="Kwok R."/>
            <person name="Lander E."/>
            <person name="Langley C.H."/>
            <person name="Lapoint R."/>
            <person name="Lazzaro B.P."/>
            <person name="Lee S.J."/>
            <person name="Levesque L."/>
            <person name="Li R."/>
            <person name="Lin C.F."/>
            <person name="Lin M.F."/>
            <person name="Lindblad-Toh K."/>
            <person name="Llopart A."/>
            <person name="Long M."/>
            <person name="Low L."/>
            <person name="Lozovsky E."/>
            <person name="Lu J."/>
            <person name="Luo M."/>
            <person name="Machado C.A."/>
            <person name="Makalowski W."/>
            <person name="Marzo M."/>
            <person name="Matsuda M."/>
            <person name="Matzkin L."/>
            <person name="McAllister B."/>
            <person name="McBride C.S."/>
            <person name="McKernan B."/>
            <person name="McKernan K."/>
            <person name="Mendez-Lago M."/>
            <person name="Minx P."/>
            <person name="Mollenhauer M.U."/>
            <person name="Montooth K."/>
            <person name="Mount S.M."/>
            <person name="Mu X."/>
            <person name="Myers E."/>
            <person name="Negre B."/>
            <person name="Newfeld S."/>
            <person name="Nielsen R."/>
            <person name="Noor M.A."/>
            <person name="O'Grady P."/>
            <person name="Pachter L."/>
            <person name="Papaceit M."/>
            <person name="Parisi M.J."/>
            <person name="Parisi M."/>
            <person name="Parts L."/>
            <person name="Pedersen J.S."/>
            <person name="Pesole G."/>
            <person name="Phillippy A.M."/>
            <person name="Ponting C.P."/>
            <person name="Pop M."/>
            <person name="Porcelli D."/>
            <person name="Powell J.R."/>
            <person name="Prohaska S."/>
            <person name="Pruitt K."/>
            <person name="Puig M."/>
            <person name="Quesneville H."/>
            <person name="Ram K.R."/>
            <person name="Rand D."/>
            <person name="Rasmussen M.D."/>
            <person name="Reed L.K."/>
            <person name="Reenan R."/>
            <person name="Reily A."/>
            <person name="Remington K.A."/>
            <person name="Rieger T.T."/>
            <person name="Ritchie M.G."/>
            <person name="Robin C."/>
            <person name="Rogers Y.H."/>
            <person name="Rohde C."/>
            <person name="Rozas J."/>
            <person name="Rubenfield M.J."/>
            <person name="Ruiz A."/>
            <person name="Russo S."/>
            <person name="Salzberg S.L."/>
            <person name="Sanchez-Gracia A."/>
            <person name="Saranga D.J."/>
            <person name="Sato H."/>
            <person name="Schaeffer S.W."/>
            <person name="Schatz M.C."/>
            <person name="Schlenke T."/>
            <person name="Schwartz R."/>
            <person name="Segarra C."/>
            <person name="Singh R.S."/>
            <person name="Sirot L."/>
            <person name="Sirota M."/>
            <person name="Sisneros N.B."/>
            <person name="Smith C.D."/>
            <person name="Smith T.F."/>
            <person name="Spieth J."/>
            <person name="Stage D.E."/>
            <person name="Stark A."/>
            <person name="Stephan W."/>
            <person name="Strausberg R.L."/>
            <person name="Strempel S."/>
            <person name="Sturgill D."/>
            <person name="Sutton G."/>
            <person name="Sutton G.G."/>
            <person name="Tao W."/>
            <person name="Teichmann S."/>
            <person name="Tobari Y.N."/>
            <person name="Tomimura Y."/>
            <person name="Tsolas J.M."/>
            <person name="Valente V.L."/>
            <person name="Venter E."/>
            <person name="Venter J.C."/>
            <person name="Vicario S."/>
            <person name="Vieira F.G."/>
            <person name="Vilella A.J."/>
            <person name="Villasante A."/>
            <person name="Walenz B."/>
            <person name="Wang J."/>
            <person name="Wasserman M."/>
            <person name="Watts T."/>
            <person name="Wilson D."/>
            <person name="Wilson R.K."/>
            <person name="Wing R.A."/>
            <person name="Wolfner M.F."/>
            <person name="Wong A."/>
            <person name="Wong G.K."/>
            <person name="Wu C.I."/>
            <person name="Wu G."/>
            <person name="Yamamoto D."/>
            <person name="Yang H.P."/>
            <person name="Yang S.P."/>
            <person name="Yorke J.A."/>
            <person name="Yoshida K."/>
            <person name="Zdobnov E."/>
            <person name="Zhang P."/>
            <person name="Zhang Y."/>
            <person name="Zimin A.V."/>
            <person name="Baldwin J."/>
            <person name="Abdouelleil A."/>
            <person name="Abdulkadir J."/>
            <person name="Abebe A."/>
            <person name="Abera B."/>
            <person name="Abreu J."/>
            <person name="Acer S.C."/>
            <person name="Aftuck L."/>
            <person name="Alexander A."/>
            <person name="An P."/>
            <person name="Anderson E."/>
            <person name="Anderson S."/>
            <person name="Arachi H."/>
            <person name="Azer M."/>
            <person name="Bachantsang P."/>
            <person name="Barry A."/>
            <person name="Bayul T."/>
            <person name="Berlin A."/>
            <person name="Bessette D."/>
            <person name="Bloom T."/>
            <person name="Blye J."/>
            <person name="Boguslavskiy L."/>
            <person name="Bonnet C."/>
            <person name="Boukhgalter B."/>
            <person name="Bourzgui I."/>
            <person name="Brown A."/>
            <person name="Cahill P."/>
            <person name="Channer S."/>
            <person name="Cheshatsang Y."/>
            <person name="Chuda L."/>
            <person name="Citroen M."/>
            <person name="Collymore A."/>
            <person name="Cooke P."/>
            <person name="Costello M."/>
            <person name="D'Aco K."/>
            <person name="Daza R."/>
            <person name="De Haan G."/>
            <person name="DeGray S."/>
            <person name="DeMaso C."/>
            <person name="Dhargay N."/>
            <person name="Dooley K."/>
            <person name="Dooley E."/>
            <person name="Doricent M."/>
            <person name="Dorje P."/>
            <person name="Dorjee K."/>
            <person name="Dupes A."/>
            <person name="Elong R."/>
            <person name="Falk J."/>
            <person name="Farina A."/>
            <person name="Faro S."/>
            <person name="Ferguson D."/>
            <person name="Fisher S."/>
            <person name="Foley C.D."/>
            <person name="Franke A."/>
            <person name="Friedrich D."/>
            <person name="Gadbois L."/>
            <person name="Gearin G."/>
            <person name="Gearin C.R."/>
            <person name="Giannoukos G."/>
            <person name="Goode T."/>
            <person name="Graham J."/>
            <person name="Grandbois E."/>
            <person name="Grewal S."/>
            <person name="Gyaltsen K."/>
            <person name="Hafez N."/>
            <person name="Hagos B."/>
            <person name="Hall J."/>
            <person name="Henson C."/>
            <person name="Hollinger A."/>
            <person name="Honan T."/>
            <person name="Huard M.D."/>
            <person name="Hughes L."/>
            <person name="Hurhula B."/>
            <person name="Husby M.E."/>
            <person name="Kamat A."/>
            <person name="Kanga B."/>
            <person name="Kashin S."/>
            <person name="Khazanovich D."/>
            <person name="Kisner P."/>
            <person name="Lance K."/>
            <person name="Lara M."/>
            <person name="Lee W."/>
            <person name="Lennon N."/>
            <person name="Letendre F."/>
            <person name="LeVine R."/>
            <person name="Lipovsky A."/>
            <person name="Liu X."/>
            <person name="Liu J."/>
            <person name="Liu S."/>
            <person name="Lokyitsang T."/>
            <person name="Lokyitsang Y."/>
            <person name="Lubonja R."/>
            <person name="Lui A."/>
            <person name="MacDonald P."/>
            <person name="Magnisalis V."/>
            <person name="Maru K."/>
            <person name="Matthews C."/>
            <person name="McCusker W."/>
            <person name="McDonough S."/>
            <person name="Mehta T."/>
            <person name="Meldrim J."/>
            <person name="Meneus L."/>
            <person name="Mihai O."/>
            <person name="Mihalev A."/>
            <person name="Mihova T."/>
            <person name="Mittelman R."/>
            <person name="Mlenga V."/>
            <person name="Montmayeur A."/>
            <person name="Mulrain L."/>
            <person name="Navidi A."/>
            <person name="Naylor J."/>
            <person name="Negash T."/>
            <person name="Nguyen T."/>
            <person name="Nguyen N."/>
            <person name="Nicol R."/>
            <person name="Norbu C."/>
            <person name="Norbu N."/>
            <person name="Novod N."/>
            <person name="O'Neill B."/>
            <person name="Osman S."/>
            <person name="Markiewicz E."/>
            <person name="Oyono O.L."/>
            <person name="Patti C."/>
            <person name="Phunkhang P."/>
            <person name="Pierre F."/>
            <person name="Priest M."/>
            <person name="Raghuraman S."/>
            <person name="Rege F."/>
            <person name="Reyes R."/>
            <person name="Rise C."/>
            <person name="Rogov P."/>
            <person name="Ross K."/>
            <person name="Ryan E."/>
            <person name="Settipalli S."/>
            <person name="Shea T."/>
            <person name="Sherpa N."/>
            <person name="Shi L."/>
            <person name="Shih D."/>
            <person name="Sparrow T."/>
            <person name="Spaulding J."/>
            <person name="Stalker J."/>
            <person name="Stange-Thomann N."/>
            <person name="Stavropoulos S."/>
            <person name="Stone C."/>
            <person name="Strader C."/>
            <person name="Tesfaye S."/>
            <person name="Thomson T."/>
            <person name="Thoulutsang Y."/>
            <person name="Thoulutsang D."/>
            <person name="Topham K."/>
            <person name="Topping I."/>
            <person name="Tsamla T."/>
            <person name="Vassiliev H."/>
            <person name="Vo A."/>
            <person name="Wangchuk T."/>
            <person name="Wangdi T."/>
            <person name="Weiand M."/>
            <person name="Wilkinson J."/>
            <person name="Wilson A."/>
            <person name="Yadav S."/>
            <person name="Young G."/>
            <person name="Yu Q."/>
            <person name="Zembek L."/>
            <person name="Zhong D."/>
            <person name="Zimmer A."/>
            <person name="Zwirko Z."/>
            <person name="Jaffe D.B."/>
            <person name="Alvarez P."/>
            <person name="Brockman W."/>
            <person name="Butler J."/>
            <person name="Chin C."/>
            <person name="Gnerre S."/>
            <person name="Grabherr M."/>
            <person name="Kleber M."/>
            <person name="Mauceli E."/>
            <person name="MacCallum I."/>
        </authorList>
    </citation>
    <scope>NUCLEOTIDE SEQUENCE [LARGE SCALE GENOMIC DNA]</scope>
    <source>
        <strain evidence="3">Tucson 15010-1051.87</strain>
    </source>
</reference>
<dbReference type="OrthoDB" id="7831973at2759"/>
<dbReference type="Proteomes" id="UP000008792">
    <property type="component" value="Unassembled WGS sequence"/>
</dbReference>